<evidence type="ECO:0000256" key="4">
    <source>
        <dbReference type="ARBA" id="ARBA00070201"/>
    </source>
</evidence>
<dbReference type="EMBL" id="HBUF01518858">
    <property type="protein sequence ID" value="CAG6748383.1"/>
    <property type="molecule type" value="Transcribed_RNA"/>
</dbReference>
<dbReference type="EMBL" id="HBUF01016141">
    <property type="protein sequence ID" value="CAG6609794.1"/>
    <property type="molecule type" value="Transcribed_RNA"/>
</dbReference>
<dbReference type="EMBL" id="HBUF01182045">
    <property type="protein sequence ID" value="CAG6655557.1"/>
    <property type="molecule type" value="Transcribed_RNA"/>
</dbReference>
<dbReference type="FunFam" id="3.40.50.1950:FF:000004">
    <property type="entry name" value="Phosphopantothenoylcysteine decarboxylase"/>
    <property type="match status" value="1"/>
</dbReference>
<dbReference type="GO" id="GO:0015937">
    <property type="term" value="P:coenzyme A biosynthetic process"/>
    <property type="evidence" value="ECO:0007669"/>
    <property type="project" value="UniProtKB-KW"/>
</dbReference>
<accession>A0A8D8RW68</accession>
<comment type="function">
    <text evidence="3">Catalyzes the decarboxylation of the cysteine moiety of 4-phosphopantothenoylcysteine to form 4'-phosphopantotheine and this reaction forms part of the biosynthesis of coenzyme A.</text>
</comment>
<dbReference type="InterPro" id="IPR003382">
    <property type="entry name" value="Flavoprotein"/>
</dbReference>
<proteinExistence type="inferred from homology"/>
<dbReference type="EMBL" id="HBUF01182044">
    <property type="protein sequence ID" value="CAG6655556.1"/>
    <property type="molecule type" value="Transcribed_RNA"/>
</dbReference>
<comment type="similarity">
    <text evidence="2">Belongs to the HFCD (homooligomeric flavin containing Cys decarboxylase) superfamily.</text>
</comment>
<evidence type="ECO:0000256" key="5">
    <source>
        <dbReference type="ARBA" id="ARBA00082063"/>
    </source>
</evidence>
<evidence type="ECO:0000256" key="2">
    <source>
        <dbReference type="ARBA" id="ARBA00038350"/>
    </source>
</evidence>
<evidence type="ECO:0000313" key="7">
    <source>
        <dbReference type="EMBL" id="CAG6655557.1"/>
    </source>
</evidence>
<keyword evidence="1" id="KW-0173">Coenzyme A biosynthesis</keyword>
<dbReference type="GO" id="GO:0010181">
    <property type="term" value="F:FMN binding"/>
    <property type="evidence" value="ECO:0007669"/>
    <property type="project" value="TreeGrafter"/>
</dbReference>
<dbReference type="GO" id="GO:0004633">
    <property type="term" value="F:phosphopantothenoylcysteine decarboxylase activity"/>
    <property type="evidence" value="ECO:0007669"/>
    <property type="project" value="TreeGrafter"/>
</dbReference>
<sequence length="202" mass="23219">MDMMELKEFNVLLCCTGSVATIKLPEMIEQIEQLQYEFNKLIIINLNVVMTKHAFHFVPDLPHKPNIRYYSDDDEWISWEKRGDPVLHIELSKWCDIIVIAPLDANTLAKVATGLCDNLLTCILRAWDFNKPILFCPAMNTKMWQHPITKSHINTLKGWGYEEIPCVSKTLMCGDTGLGAMAEVETIKVEIRKRIQRVITSL</sequence>
<dbReference type="InterPro" id="IPR036551">
    <property type="entry name" value="Flavin_trans-like"/>
</dbReference>
<dbReference type="Pfam" id="PF02441">
    <property type="entry name" value="Flavoprotein"/>
    <property type="match status" value="1"/>
</dbReference>
<reference evidence="7" key="1">
    <citation type="submission" date="2021-05" db="EMBL/GenBank/DDBJ databases">
        <authorList>
            <person name="Alioto T."/>
            <person name="Alioto T."/>
            <person name="Gomez Garrido J."/>
        </authorList>
    </citation>
    <scope>NUCLEOTIDE SEQUENCE</scope>
</reference>
<dbReference type="PANTHER" id="PTHR14359">
    <property type="entry name" value="HOMO-OLIGOMERIC FLAVIN CONTAINING CYS DECARBOXYLASE FAMILY"/>
    <property type="match status" value="1"/>
</dbReference>
<evidence type="ECO:0000256" key="1">
    <source>
        <dbReference type="ARBA" id="ARBA00022993"/>
    </source>
</evidence>
<dbReference type="EMBL" id="HBUF01518857">
    <property type="protein sequence ID" value="CAG6748382.1"/>
    <property type="molecule type" value="Transcribed_RNA"/>
</dbReference>
<dbReference type="EMBL" id="HBUF01370459">
    <property type="protein sequence ID" value="CAG6725905.1"/>
    <property type="molecule type" value="Transcribed_RNA"/>
</dbReference>
<name>A0A8D8RW68_9HEMI</name>
<evidence type="ECO:0000259" key="6">
    <source>
        <dbReference type="Pfam" id="PF02441"/>
    </source>
</evidence>
<dbReference type="GO" id="GO:0071513">
    <property type="term" value="C:phosphopantothenoylcysteine decarboxylase complex"/>
    <property type="evidence" value="ECO:0007669"/>
    <property type="project" value="TreeGrafter"/>
</dbReference>
<dbReference type="Gene3D" id="3.40.50.1950">
    <property type="entry name" value="Flavin prenyltransferase-like"/>
    <property type="match status" value="1"/>
</dbReference>
<organism evidence="7">
    <name type="scientific">Cacopsylla melanoneura</name>
    <dbReference type="NCBI Taxonomy" id="428564"/>
    <lineage>
        <taxon>Eukaryota</taxon>
        <taxon>Metazoa</taxon>
        <taxon>Ecdysozoa</taxon>
        <taxon>Arthropoda</taxon>
        <taxon>Hexapoda</taxon>
        <taxon>Insecta</taxon>
        <taxon>Pterygota</taxon>
        <taxon>Neoptera</taxon>
        <taxon>Paraneoptera</taxon>
        <taxon>Hemiptera</taxon>
        <taxon>Sternorrhyncha</taxon>
        <taxon>Psylloidea</taxon>
        <taxon>Psyllidae</taxon>
        <taxon>Psyllinae</taxon>
        <taxon>Cacopsylla</taxon>
    </lineage>
</organism>
<evidence type="ECO:0000256" key="3">
    <source>
        <dbReference type="ARBA" id="ARBA00056708"/>
    </source>
</evidence>
<dbReference type="SUPFAM" id="SSF52507">
    <property type="entry name" value="Homo-oligomeric flavin-containing Cys decarboxylases, HFCD"/>
    <property type="match status" value="1"/>
</dbReference>
<dbReference type="AlphaFoldDB" id="A0A8D8RW68"/>
<dbReference type="PANTHER" id="PTHR14359:SF6">
    <property type="entry name" value="PHOSPHOPANTOTHENOYLCYSTEINE DECARBOXYLASE"/>
    <property type="match status" value="1"/>
</dbReference>
<feature type="domain" description="Flavoprotein" evidence="6">
    <location>
        <begin position="10"/>
        <end position="192"/>
    </location>
</feature>
<protein>
    <recommendedName>
        <fullName evidence="4">Phosphopantothenoylcysteine decarboxylase</fullName>
    </recommendedName>
    <alternativeName>
        <fullName evidence="5">CoaC</fullName>
    </alternativeName>
</protein>
<dbReference type="EMBL" id="HBUF01016142">
    <property type="protein sequence ID" value="CAG6609795.1"/>
    <property type="molecule type" value="Transcribed_RNA"/>
</dbReference>